<gene>
    <name evidence="3" type="ORF">Ddye_030394</name>
</gene>
<protein>
    <recommendedName>
        <fullName evidence="2">Transposase MuDR plant domain-containing protein</fullName>
    </recommendedName>
</protein>
<feature type="region of interest" description="Disordered" evidence="1">
    <location>
        <begin position="55"/>
        <end position="78"/>
    </location>
</feature>
<comment type="caution">
    <text evidence="3">The sequence shown here is derived from an EMBL/GenBank/DDBJ whole genome shotgun (WGS) entry which is preliminary data.</text>
</comment>
<dbReference type="PANTHER" id="PTHR31973">
    <property type="entry name" value="POLYPROTEIN, PUTATIVE-RELATED"/>
    <property type="match status" value="1"/>
</dbReference>
<evidence type="ECO:0000259" key="2">
    <source>
        <dbReference type="Pfam" id="PF03108"/>
    </source>
</evidence>
<dbReference type="PANTHER" id="PTHR31973:SF187">
    <property type="entry name" value="MUTATOR TRANSPOSASE MUDRA PROTEIN"/>
    <property type="match status" value="1"/>
</dbReference>
<reference evidence="3" key="1">
    <citation type="journal article" date="2023" name="Plant J.">
        <title>Genome sequences and population genomics provide insights into the demographic history, inbreeding, and mutation load of two 'living fossil' tree species of Dipteronia.</title>
        <authorList>
            <person name="Feng Y."/>
            <person name="Comes H.P."/>
            <person name="Chen J."/>
            <person name="Zhu S."/>
            <person name="Lu R."/>
            <person name="Zhang X."/>
            <person name="Li P."/>
            <person name="Qiu J."/>
            <person name="Olsen K.M."/>
            <person name="Qiu Y."/>
        </authorList>
    </citation>
    <scope>NUCLEOTIDE SEQUENCE</scope>
    <source>
        <strain evidence="3">KIB01</strain>
    </source>
</reference>
<feature type="domain" description="Transposase MuDR plant" evidence="2">
    <location>
        <begin position="96"/>
        <end position="158"/>
    </location>
</feature>
<evidence type="ECO:0000313" key="4">
    <source>
        <dbReference type="Proteomes" id="UP001280121"/>
    </source>
</evidence>
<accession>A0AAD9TGF3</accession>
<dbReference type="Proteomes" id="UP001280121">
    <property type="component" value="Unassembled WGS sequence"/>
</dbReference>
<evidence type="ECO:0000313" key="3">
    <source>
        <dbReference type="EMBL" id="KAK2635602.1"/>
    </source>
</evidence>
<dbReference type="Pfam" id="PF03108">
    <property type="entry name" value="DBD_Tnp_Mut"/>
    <property type="match status" value="1"/>
</dbReference>
<dbReference type="AlphaFoldDB" id="A0AAD9TGF3"/>
<proteinExistence type="predicted"/>
<evidence type="ECO:0000256" key="1">
    <source>
        <dbReference type="SAM" id="MobiDB-lite"/>
    </source>
</evidence>
<dbReference type="InterPro" id="IPR004332">
    <property type="entry name" value="Transposase_MuDR"/>
</dbReference>
<feature type="compositionally biased region" description="Basic and acidic residues" evidence="1">
    <location>
        <begin position="60"/>
        <end position="69"/>
    </location>
</feature>
<name>A0AAD9TGF3_9ROSI</name>
<dbReference type="EMBL" id="JANJYI010000009">
    <property type="protein sequence ID" value="KAK2635602.1"/>
    <property type="molecule type" value="Genomic_DNA"/>
</dbReference>
<sequence length="276" mass="30980">MPNTQGHDNERVDKDIANVLESYNLNGVGVDNIHERVFSPNEYENADVFSIGTENEDEIEGSRPSKMKSEGVGTKSSKIHGSYPSLKSVVNNVKEVRVGDLFPSKEELHMKISLLSIANHFQFKMNKSTKALMVLTCRVEDCKWSVRATKLNDCDSFRVRKYQPEHTCSLDALHFDHRQASSKLIGHCIKSKLEGPSQSYRPNEIIEDIKKQCGITCSYNKAWRAREVALGLARGSPEDSFSILPLIVTCLKGKIQGQSHLLKLTQSIGSSIFSWH</sequence>
<organism evidence="3 4">
    <name type="scientific">Dipteronia dyeriana</name>
    <dbReference type="NCBI Taxonomy" id="168575"/>
    <lineage>
        <taxon>Eukaryota</taxon>
        <taxon>Viridiplantae</taxon>
        <taxon>Streptophyta</taxon>
        <taxon>Embryophyta</taxon>
        <taxon>Tracheophyta</taxon>
        <taxon>Spermatophyta</taxon>
        <taxon>Magnoliopsida</taxon>
        <taxon>eudicotyledons</taxon>
        <taxon>Gunneridae</taxon>
        <taxon>Pentapetalae</taxon>
        <taxon>rosids</taxon>
        <taxon>malvids</taxon>
        <taxon>Sapindales</taxon>
        <taxon>Sapindaceae</taxon>
        <taxon>Hippocastanoideae</taxon>
        <taxon>Acereae</taxon>
        <taxon>Dipteronia</taxon>
    </lineage>
</organism>
<keyword evidence="4" id="KW-1185">Reference proteome</keyword>